<feature type="domain" description="Cell wall hydrolase SleB" evidence="2">
    <location>
        <begin position="124"/>
        <end position="232"/>
    </location>
</feature>
<dbReference type="EMBL" id="JBAKAP010000006">
    <property type="protein sequence ID" value="MEL0616621.1"/>
    <property type="molecule type" value="Genomic_DNA"/>
</dbReference>
<reference evidence="3 4" key="1">
    <citation type="submission" date="2024-02" db="EMBL/GenBank/DDBJ databases">
        <title>Bacteria isolated from the canopy kelp, Nereocystis luetkeana.</title>
        <authorList>
            <person name="Pfister C.A."/>
            <person name="Younker I.T."/>
            <person name="Light S.H."/>
        </authorList>
    </citation>
    <scope>NUCLEOTIDE SEQUENCE [LARGE SCALE GENOMIC DNA]</scope>
    <source>
        <strain evidence="3 4">TI.5.07</strain>
    </source>
</reference>
<feature type="region of interest" description="Disordered" evidence="1">
    <location>
        <begin position="1"/>
        <end position="23"/>
    </location>
</feature>
<dbReference type="GeneID" id="43177344"/>
<comment type="caution">
    <text evidence="3">The sequence shown here is derived from an EMBL/GenBank/DDBJ whole genome shotgun (WGS) entry which is preliminary data.</text>
</comment>
<dbReference type="Gene3D" id="6.20.240.60">
    <property type="match status" value="1"/>
</dbReference>
<dbReference type="RefSeq" id="WP_084208219.1">
    <property type="nucleotide sequence ID" value="NZ_CP017114.1"/>
</dbReference>
<dbReference type="GO" id="GO:0016787">
    <property type="term" value="F:hydrolase activity"/>
    <property type="evidence" value="ECO:0007669"/>
    <property type="project" value="UniProtKB-KW"/>
</dbReference>
<dbReference type="Pfam" id="PF07486">
    <property type="entry name" value="Hydrolase_2"/>
    <property type="match status" value="1"/>
</dbReference>
<evidence type="ECO:0000256" key="1">
    <source>
        <dbReference type="SAM" id="MobiDB-lite"/>
    </source>
</evidence>
<dbReference type="InterPro" id="IPR011105">
    <property type="entry name" value="Cell_wall_hydrolase_SleB"/>
</dbReference>
<dbReference type="InterPro" id="IPR042047">
    <property type="entry name" value="SleB_dom1"/>
</dbReference>
<proteinExistence type="predicted"/>
<organism evidence="3 4">
    <name type="scientific">Cobetia marina</name>
    <name type="common">Deleya marina</name>
    <dbReference type="NCBI Taxonomy" id="28258"/>
    <lineage>
        <taxon>Bacteria</taxon>
        <taxon>Pseudomonadati</taxon>
        <taxon>Pseudomonadota</taxon>
        <taxon>Gammaproteobacteria</taxon>
        <taxon>Oceanospirillales</taxon>
        <taxon>Halomonadaceae</taxon>
        <taxon>Cobetia</taxon>
    </lineage>
</organism>
<name>A0ABU9GDR5_COBMA</name>
<sequence length="234" mass="25372">MRPSTSAHPVRAHATPPAPRRGIAGIDRHATLRGLRHLLLVAGLTLAAGCSAPQASDTPAAANAVSAAAKAERLESLLVRGQDDIPDELLLTKAGARAIDPNGQRPVDDPLTCLARAAYWEAKGEGRSGMQGIVNVVINRAADPRFPDSLCGVVKQGGESGSCQFSWWCDGRSDRIREPEAYAEARDVARQALNHQLEDVTDGALYFHARYATPYWAKRFVRTARIGQHLFYRN</sequence>
<gene>
    <name evidence="3" type="ORF">V6243_07220</name>
</gene>
<keyword evidence="3" id="KW-0378">Hydrolase</keyword>
<evidence type="ECO:0000259" key="2">
    <source>
        <dbReference type="Pfam" id="PF07486"/>
    </source>
</evidence>
<dbReference type="Gene3D" id="1.10.10.2520">
    <property type="entry name" value="Cell wall hydrolase SleB, domain 1"/>
    <property type="match status" value="1"/>
</dbReference>
<evidence type="ECO:0000313" key="3">
    <source>
        <dbReference type="EMBL" id="MEL0616621.1"/>
    </source>
</evidence>
<keyword evidence="4" id="KW-1185">Reference proteome</keyword>
<protein>
    <submittedName>
        <fullName evidence="3">Cell wall hydrolase</fullName>
    </submittedName>
</protein>
<evidence type="ECO:0000313" key="4">
    <source>
        <dbReference type="Proteomes" id="UP001378242"/>
    </source>
</evidence>
<dbReference type="Proteomes" id="UP001378242">
    <property type="component" value="Unassembled WGS sequence"/>
</dbReference>
<accession>A0ABU9GDR5</accession>